<evidence type="ECO:0000259" key="5">
    <source>
        <dbReference type="PROSITE" id="PS00486"/>
    </source>
</evidence>
<dbReference type="InterPro" id="IPR045076">
    <property type="entry name" value="MutS"/>
</dbReference>
<dbReference type="GO" id="GO:0030983">
    <property type="term" value="F:mismatched DNA binding"/>
    <property type="evidence" value="ECO:0007669"/>
    <property type="project" value="InterPro"/>
</dbReference>
<evidence type="ECO:0000256" key="3">
    <source>
        <dbReference type="ARBA" id="ARBA00022840"/>
    </source>
</evidence>
<dbReference type="PROSITE" id="PS00486">
    <property type="entry name" value="DNA_MISMATCH_REPAIR_2"/>
    <property type="match status" value="1"/>
</dbReference>
<dbReference type="Pfam" id="PF05192">
    <property type="entry name" value="MutS_III"/>
    <property type="match status" value="1"/>
</dbReference>
<keyword evidence="7" id="KW-1185">Reference proteome</keyword>
<organism evidence="6 7">
    <name type="scientific">Syncephalastrum racemosum</name>
    <name type="common">Filamentous fungus</name>
    <dbReference type="NCBI Taxonomy" id="13706"/>
    <lineage>
        <taxon>Eukaryota</taxon>
        <taxon>Fungi</taxon>
        <taxon>Fungi incertae sedis</taxon>
        <taxon>Mucoromycota</taxon>
        <taxon>Mucoromycotina</taxon>
        <taxon>Mucoromycetes</taxon>
        <taxon>Mucorales</taxon>
        <taxon>Syncephalastraceae</taxon>
        <taxon>Syncephalastrum</taxon>
    </lineage>
</organism>
<dbReference type="Gene3D" id="1.10.1420.10">
    <property type="match status" value="1"/>
</dbReference>
<keyword evidence="3" id="KW-0067">ATP-binding</keyword>
<dbReference type="SUPFAM" id="SSF52540">
    <property type="entry name" value="P-loop containing nucleoside triphosphate hydrolases"/>
    <property type="match status" value="1"/>
</dbReference>
<keyword evidence="4" id="KW-0238">DNA-binding</keyword>
<comment type="caution">
    <text evidence="6">The sequence shown here is derived from an EMBL/GenBank/DDBJ whole genome shotgun (WGS) entry which is preliminary data.</text>
</comment>
<dbReference type="EMBL" id="MCGN01000002">
    <property type="protein sequence ID" value="ORZ00643.1"/>
    <property type="molecule type" value="Genomic_DNA"/>
</dbReference>
<dbReference type="InterPro" id="IPR027417">
    <property type="entry name" value="P-loop_NTPase"/>
</dbReference>
<dbReference type="OrthoDB" id="29596at2759"/>
<dbReference type="InParanoid" id="A0A1X2HMK9"/>
<dbReference type="GO" id="GO:0051026">
    <property type="term" value="P:chiasma assembly"/>
    <property type="evidence" value="ECO:0007669"/>
    <property type="project" value="TreeGrafter"/>
</dbReference>
<evidence type="ECO:0000256" key="4">
    <source>
        <dbReference type="ARBA" id="ARBA00023125"/>
    </source>
</evidence>
<dbReference type="PANTHER" id="PTHR11361">
    <property type="entry name" value="DNA MISMATCH REPAIR PROTEIN MUTS FAMILY MEMBER"/>
    <property type="match status" value="1"/>
</dbReference>
<protein>
    <submittedName>
        <fullName evidence="6">Muts domain V-domain-containing protein</fullName>
    </submittedName>
</protein>
<evidence type="ECO:0000256" key="2">
    <source>
        <dbReference type="ARBA" id="ARBA00022741"/>
    </source>
</evidence>
<dbReference type="Pfam" id="PF00488">
    <property type="entry name" value="MutS_V"/>
    <property type="match status" value="1"/>
</dbReference>
<feature type="domain" description="DNA mismatch repair proteins mutS family" evidence="5">
    <location>
        <begin position="639"/>
        <end position="655"/>
    </location>
</feature>
<evidence type="ECO:0000256" key="1">
    <source>
        <dbReference type="ARBA" id="ARBA00006271"/>
    </source>
</evidence>
<keyword evidence="2" id="KW-0547">Nucleotide-binding</keyword>
<dbReference type="GO" id="GO:0005524">
    <property type="term" value="F:ATP binding"/>
    <property type="evidence" value="ECO:0007669"/>
    <property type="project" value="UniProtKB-KW"/>
</dbReference>
<dbReference type="GO" id="GO:0006298">
    <property type="term" value="P:mismatch repair"/>
    <property type="evidence" value="ECO:0007669"/>
    <property type="project" value="InterPro"/>
</dbReference>
<evidence type="ECO:0000313" key="6">
    <source>
        <dbReference type="EMBL" id="ORZ00643.1"/>
    </source>
</evidence>
<evidence type="ECO:0000313" key="7">
    <source>
        <dbReference type="Proteomes" id="UP000242180"/>
    </source>
</evidence>
<dbReference type="Proteomes" id="UP000242180">
    <property type="component" value="Unassembled WGS sequence"/>
</dbReference>
<dbReference type="AlphaFoldDB" id="A0A1X2HMK9"/>
<proteinExistence type="inferred from homology"/>
<dbReference type="OMA" id="CHINWES"/>
<dbReference type="SMART" id="SM00533">
    <property type="entry name" value="MUTSd"/>
    <property type="match status" value="1"/>
</dbReference>
<dbReference type="GO" id="GO:0005634">
    <property type="term" value="C:nucleus"/>
    <property type="evidence" value="ECO:0007669"/>
    <property type="project" value="TreeGrafter"/>
</dbReference>
<dbReference type="STRING" id="13706.A0A1X2HMK9"/>
<dbReference type="InterPro" id="IPR007696">
    <property type="entry name" value="DNA_mismatch_repair_MutS_core"/>
</dbReference>
<dbReference type="InterPro" id="IPR000432">
    <property type="entry name" value="DNA_mismatch_repair_MutS_C"/>
</dbReference>
<dbReference type="SUPFAM" id="SSF48334">
    <property type="entry name" value="DNA repair protein MutS, domain III"/>
    <property type="match status" value="1"/>
</dbReference>
<dbReference type="PANTHER" id="PTHR11361:SF20">
    <property type="entry name" value="MUTS PROTEIN HOMOLOG 5"/>
    <property type="match status" value="1"/>
</dbReference>
<name>A0A1X2HMK9_SYNRA</name>
<accession>A0A1X2HMK9</accession>
<dbReference type="GO" id="GO:0140664">
    <property type="term" value="F:ATP-dependent DNA damage sensor activity"/>
    <property type="evidence" value="ECO:0007669"/>
    <property type="project" value="InterPro"/>
</dbReference>
<sequence>MTAYHMGERTGCAYYTSEYRELFLVEDVPQTIPFEDIQYLLGQVEPTTIILCDENADLLAAVEETTTGKDSISIEKLPRKEFNLARGKHTLLGWYTDIQKPGSQTTREHDEDDASNASMHMEVDMPEETTCEDPYDSENRQAYLQLSCHINWESYAMVSCAGMLLRHLEHLDNTDDTENENGTGRGTRPLSLRKVKMSLHVFEQDAHPSAHQKRGKESLSLFGNCYFQTSRCLRLLGGKGLLDQTVSPMGHHLLQEWLMRPTMDMALLECRHRSVGFFAEEESSDLMQNLRACLKHIKNVPRVLSRIREQCASPNEWQQFLQLEVAEQVAKNLPVGIGAACNVVYFPQLGYLVTVPIRFESRLFSTSDYMYYKEDKTRELDHSVGDIYAEMMDKEVEIVQELSSELAGHLTDLLEIADLCAELDCLLSFAKVARQQHYVRPQMTDKNNSLIIKEGRHPMQELCIDIFIPNDTYLMGGVGLKQEDDKRTSDPGKDSSIFTGHSSFFASPDLVETAARDPYASGNDVFVEGMSANMRKPADIMEVERQNESNDGTTLGLDSILLLSGANFSGKSVYLHQAALIVYMAQVGSFVPAKEARLGLTDRIFTRIQTMETVAKMQSAFSSDIEQLAHAVHEATENSLVIIDEFGKGTDACDGAALLAAILGYFVCKGSHCPKILVSTHFHELITYGVLNEKHGIIFYTTEVLNQPASPSVRSVEPSVSHDVSMSTAKSSRLETVQEEVVFLYKVVPRHQAKTESYGAWCASLAGIEPSVVKRAAELSELLSHGDQIRMRTTKEDEERYDQLQTLIGAYLWQTNDTTEAEQIGLTSLILRMAELCE</sequence>
<dbReference type="Gene3D" id="3.40.50.300">
    <property type="entry name" value="P-loop containing nucleotide triphosphate hydrolases"/>
    <property type="match status" value="1"/>
</dbReference>
<gene>
    <name evidence="6" type="ORF">BCR43DRAFT_540909</name>
</gene>
<comment type="similarity">
    <text evidence="1">Belongs to the DNA mismatch repair MutS family.</text>
</comment>
<dbReference type="SMART" id="SM00534">
    <property type="entry name" value="MUTSac"/>
    <property type="match status" value="1"/>
</dbReference>
<reference evidence="6 7" key="1">
    <citation type="submission" date="2016-07" db="EMBL/GenBank/DDBJ databases">
        <title>Pervasive Adenine N6-methylation of Active Genes in Fungi.</title>
        <authorList>
            <consortium name="DOE Joint Genome Institute"/>
            <person name="Mondo S.J."/>
            <person name="Dannebaum R.O."/>
            <person name="Kuo R.C."/>
            <person name="Labutti K."/>
            <person name="Haridas S."/>
            <person name="Kuo A."/>
            <person name="Salamov A."/>
            <person name="Ahrendt S.R."/>
            <person name="Lipzen A."/>
            <person name="Sullivan W."/>
            <person name="Andreopoulos W.B."/>
            <person name="Clum A."/>
            <person name="Lindquist E."/>
            <person name="Daum C."/>
            <person name="Ramamoorthy G.K."/>
            <person name="Gryganskyi A."/>
            <person name="Culley D."/>
            <person name="Magnuson J.K."/>
            <person name="James T.Y."/>
            <person name="O'Malley M.A."/>
            <person name="Stajich J.E."/>
            <person name="Spatafora J.W."/>
            <person name="Visel A."/>
            <person name="Grigoriev I.V."/>
        </authorList>
    </citation>
    <scope>NUCLEOTIDE SEQUENCE [LARGE SCALE GENOMIC DNA]</scope>
    <source>
        <strain evidence="6 7">NRRL 2496</strain>
    </source>
</reference>
<dbReference type="InterPro" id="IPR036187">
    <property type="entry name" value="DNA_mismatch_repair_MutS_sf"/>
</dbReference>